<proteinExistence type="predicted"/>
<reference evidence="1 2" key="1">
    <citation type="submission" date="2024-02" db="EMBL/GenBank/DDBJ databases">
        <authorList>
            <person name="Vignale AGUSTIN F."/>
            <person name="Sosa J E."/>
            <person name="Modenutti C."/>
        </authorList>
    </citation>
    <scope>NUCLEOTIDE SEQUENCE [LARGE SCALE GENOMIC DNA]</scope>
</reference>
<dbReference type="Proteomes" id="UP001642360">
    <property type="component" value="Unassembled WGS sequence"/>
</dbReference>
<dbReference type="EMBL" id="CAUOFW020001041">
    <property type="protein sequence ID" value="CAK9140424.1"/>
    <property type="molecule type" value="Genomic_DNA"/>
</dbReference>
<evidence type="ECO:0000313" key="1">
    <source>
        <dbReference type="EMBL" id="CAK9140424.1"/>
    </source>
</evidence>
<sequence length="111" mass="12322">MTDKVMSTGKGGVKCNGKGEMNPYEGEFGAEAWPGFKKKAGSVITAQKKLVKTMMAEYIIESIDSAIDKVKNKRRSSLTIMESIYSTKQSRLILFKPPLRVSQSVFKDLPD</sequence>
<evidence type="ECO:0000313" key="2">
    <source>
        <dbReference type="Proteomes" id="UP001642360"/>
    </source>
</evidence>
<accession>A0ABC8RBS7</accession>
<gene>
    <name evidence="1" type="ORF">ILEXP_LOCUS7877</name>
</gene>
<organism evidence="1 2">
    <name type="scientific">Ilex paraguariensis</name>
    <name type="common">yerba mate</name>
    <dbReference type="NCBI Taxonomy" id="185542"/>
    <lineage>
        <taxon>Eukaryota</taxon>
        <taxon>Viridiplantae</taxon>
        <taxon>Streptophyta</taxon>
        <taxon>Embryophyta</taxon>
        <taxon>Tracheophyta</taxon>
        <taxon>Spermatophyta</taxon>
        <taxon>Magnoliopsida</taxon>
        <taxon>eudicotyledons</taxon>
        <taxon>Gunneridae</taxon>
        <taxon>Pentapetalae</taxon>
        <taxon>asterids</taxon>
        <taxon>campanulids</taxon>
        <taxon>Aquifoliales</taxon>
        <taxon>Aquifoliaceae</taxon>
        <taxon>Ilex</taxon>
    </lineage>
</organism>
<dbReference type="AlphaFoldDB" id="A0ABC8RBS7"/>
<name>A0ABC8RBS7_9AQUA</name>
<keyword evidence="2" id="KW-1185">Reference proteome</keyword>
<protein>
    <submittedName>
        <fullName evidence="1">Uncharacterized protein</fullName>
    </submittedName>
</protein>
<comment type="caution">
    <text evidence="1">The sequence shown here is derived from an EMBL/GenBank/DDBJ whole genome shotgun (WGS) entry which is preliminary data.</text>
</comment>